<feature type="chain" id="PRO_5040794152" evidence="2">
    <location>
        <begin position="23"/>
        <end position="162"/>
    </location>
</feature>
<accession>A0A9W6ZIQ8</accession>
<keyword evidence="1" id="KW-0812">Transmembrane</keyword>
<evidence type="ECO:0000256" key="2">
    <source>
        <dbReference type="SAM" id="SignalP"/>
    </source>
</evidence>
<keyword evidence="1" id="KW-1133">Transmembrane helix</keyword>
<proteinExistence type="predicted"/>
<dbReference type="EMBL" id="BLQM01000017">
    <property type="protein sequence ID" value="GMH50740.1"/>
    <property type="molecule type" value="Genomic_DNA"/>
</dbReference>
<keyword evidence="2" id="KW-0732">Signal</keyword>
<comment type="caution">
    <text evidence="3">The sequence shown here is derived from an EMBL/GenBank/DDBJ whole genome shotgun (WGS) entry which is preliminary data.</text>
</comment>
<feature type="transmembrane region" description="Helical" evidence="1">
    <location>
        <begin position="42"/>
        <end position="62"/>
    </location>
</feature>
<evidence type="ECO:0000313" key="4">
    <source>
        <dbReference type="Proteomes" id="UP001162640"/>
    </source>
</evidence>
<feature type="signal peptide" evidence="2">
    <location>
        <begin position="1"/>
        <end position="22"/>
    </location>
</feature>
<dbReference type="AlphaFoldDB" id="A0A9W6ZIQ8"/>
<protein>
    <submittedName>
        <fullName evidence="3">Uncharacterized protein</fullName>
    </submittedName>
</protein>
<dbReference type="Proteomes" id="UP001162640">
    <property type="component" value="Unassembled WGS sequence"/>
</dbReference>
<organism evidence="3 4">
    <name type="scientific">Triparma laevis f. inornata</name>
    <dbReference type="NCBI Taxonomy" id="1714386"/>
    <lineage>
        <taxon>Eukaryota</taxon>
        <taxon>Sar</taxon>
        <taxon>Stramenopiles</taxon>
        <taxon>Ochrophyta</taxon>
        <taxon>Bolidophyceae</taxon>
        <taxon>Parmales</taxon>
        <taxon>Triparmaceae</taxon>
        <taxon>Triparma</taxon>
    </lineage>
</organism>
<evidence type="ECO:0000313" key="3">
    <source>
        <dbReference type="EMBL" id="GMH50740.1"/>
    </source>
</evidence>
<sequence length="162" mass="17358">MPSSSPLLPLLLVLLYLPPSLASITMCGQDYDSVGCGRINNVQFGFIVAIPLIIPVLVFYAVRYKDFSLPGHPSNISVSMSLSDRNVNFRRRSQPSALPQPGAESEACNFSFGVARGETLGPVTLPGGYNVKCDGGSGNDKLFAQVGEGEADVFKFKRDEVA</sequence>
<reference evidence="4" key="1">
    <citation type="journal article" date="2023" name="Commun. Biol.">
        <title>Genome analysis of Parmales, the sister group of diatoms, reveals the evolutionary specialization of diatoms from phago-mixotrophs to photoautotrophs.</title>
        <authorList>
            <person name="Ban H."/>
            <person name="Sato S."/>
            <person name="Yoshikawa S."/>
            <person name="Yamada K."/>
            <person name="Nakamura Y."/>
            <person name="Ichinomiya M."/>
            <person name="Sato N."/>
            <person name="Blanc-Mathieu R."/>
            <person name="Endo H."/>
            <person name="Kuwata A."/>
            <person name="Ogata H."/>
        </authorList>
    </citation>
    <scope>NUCLEOTIDE SEQUENCE [LARGE SCALE GENOMIC DNA]</scope>
</reference>
<gene>
    <name evidence="3" type="ORF">TL16_g00853</name>
</gene>
<keyword evidence="1" id="KW-0472">Membrane</keyword>
<name>A0A9W6ZIQ8_9STRA</name>
<evidence type="ECO:0000256" key="1">
    <source>
        <dbReference type="SAM" id="Phobius"/>
    </source>
</evidence>